<feature type="region of interest" description="Disordered" evidence="1">
    <location>
        <begin position="1"/>
        <end position="23"/>
    </location>
</feature>
<reference evidence="2 3" key="1">
    <citation type="submission" date="2014-07" db="EMBL/GenBank/DDBJ databases">
        <title>Expanding our view of genomic diversity in Candidatus Accumulibacter clades.</title>
        <authorList>
            <person name="Skennerton C.T."/>
            <person name="Barr J.J."/>
            <person name="Slater F.R."/>
            <person name="Bond P.L."/>
            <person name="Tyson G.W."/>
        </authorList>
    </citation>
    <scope>NUCLEOTIDE SEQUENCE [LARGE SCALE GENOMIC DNA]</scope>
    <source>
        <strain evidence="3">SK-01</strain>
    </source>
</reference>
<dbReference type="EMBL" id="JDSS02000019">
    <property type="protein sequence ID" value="KFB68786.1"/>
    <property type="molecule type" value="Genomic_DNA"/>
</dbReference>
<dbReference type="Proteomes" id="UP000019812">
    <property type="component" value="Unassembled WGS sequence"/>
</dbReference>
<evidence type="ECO:0000256" key="1">
    <source>
        <dbReference type="SAM" id="MobiDB-lite"/>
    </source>
</evidence>
<name>A0A084Y242_9PROT</name>
<sequence length="100" mass="10974">MPTDSAYSFSRLSGSSPPPRVCSRAIRVSSSGRVARSRSSRRSLARLSLAAPSAACDALRRARSCAMCAYQASMKRSIWPRVKGSSSRSAKPASFQFWRW</sequence>
<dbReference type="AlphaFoldDB" id="A0A084Y242"/>
<evidence type="ECO:0000313" key="3">
    <source>
        <dbReference type="Proteomes" id="UP000019812"/>
    </source>
</evidence>
<accession>A0A084Y242</accession>
<comment type="caution">
    <text evidence="2">The sequence shown here is derived from an EMBL/GenBank/DDBJ whole genome shotgun (WGS) entry which is preliminary data.</text>
</comment>
<organism evidence="2 3">
    <name type="scientific">Candidatus Accumulibacter vicinus</name>
    <dbReference type="NCBI Taxonomy" id="2954382"/>
    <lineage>
        <taxon>Bacteria</taxon>
        <taxon>Pseudomonadati</taxon>
        <taxon>Pseudomonadota</taxon>
        <taxon>Betaproteobacteria</taxon>
        <taxon>Candidatus Accumulibacter</taxon>
    </lineage>
</organism>
<feature type="compositionally biased region" description="Polar residues" evidence="1">
    <location>
        <begin position="1"/>
        <end position="15"/>
    </location>
</feature>
<evidence type="ECO:0000313" key="2">
    <source>
        <dbReference type="EMBL" id="KFB68786.1"/>
    </source>
</evidence>
<gene>
    <name evidence="2" type="ORF">CAPSK01_001641</name>
</gene>
<proteinExistence type="predicted"/>
<protein>
    <submittedName>
        <fullName evidence="2">Uncharacterized protein</fullName>
    </submittedName>
</protein>